<dbReference type="eggNOG" id="ENOG502T2NP">
    <property type="taxonomic scope" value="Eukaryota"/>
</dbReference>
<reference evidence="2" key="1">
    <citation type="journal article" date="2012" name="MBio">
        <title>Comparative genome analysis of Trichophyton rubrum and related dermatophytes reveals candidate genes involved in infection.</title>
        <authorList>
            <person name="Martinez D.A."/>
            <person name="Oliver B.G."/>
            <person name="Graeser Y."/>
            <person name="Goldberg J.M."/>
            <person name="Li W."/>
            <person name="Martinez-Rossi N.M."/>
            <person name="Monod M."/>
            <person name="Shelest E."/>
            <person name="Barton R.C."/>
            <person name="Birch E."/>
            <person name="Brakhage A.A."/>
            <person name="Chen Z."/>
            <person name="Gurr S.J."/>
            <person name="Heiman D."/>
            <person name="Heitman J."/>
            <person name="Kosti I."/>
            <person name="Rossi A."/>
            <person name="Saif S."/>
            <person name="Samalova M."/>
            <person name="Saunders C.W."/>
            <person name="Shea T."/>
            <person name="Summerbell R.C."/>
            <person name="Xu J."/>
            <person name="Young S."/>
            <person name="Zeng Q."/>
            <person name="Birren B.W."/>
            <person name="Cuomo C.A."/>
            <person name="White T.C."/>
        </authorList>
    </citation>
    <scope>NUCLEOTIDE SEQUENCE [LARGE SCALE GENOMIC DNA]</scope>
    <source>
        <strain evidence="2">ATCC MYA-4605 / CBS 113480</strain>
    </source>
</reference>
<dbReference type="GeneID" id="9227343"/>
<dbReference type="Proteomes" id="UP000002035">
    <property type="component" value="Unassembled WGS sequence"/>
</dbReference>
<name>C5FZS2_ARTOC</name>
<keyword evidence="2" id="KW-1185">Reference proteome</keyword>
<evidence type="ECO:0000313" key="2">
    <source>
        <dbReference type="Proteomes" id="UP000002035"/>
    </source>
</evidence>
<dbReference type="OMA" id="WHYYTIG"/>
<evidence type="ECO:0000313" key="1">
    <source>
        <dbReference type="EMBL" id="EEQ35375.1"/>
    </source>
</evidence>
<dbReference type="RefSeq" id="XP_002843111.1">
    <property type="nucleotide sequence ID" value="XM_002843065.1"/>
</dbReference>
<dbReference type="AlphaFoldDB" id="C5FZS2"/>
<sequence>MVWKEKELRTKKETICDDNHDTDWQPSANNVRIKPPEKTSFVVVDIRDNRGAIFVHESASNEYVGGIGMDEQGNVVLIPWSPDWHYYTIGSLRVGYIERLDYSLNILSRKSVDIAMGGVQELARKLKYKVMERWWKLYLLDQNP</sequence>
<proteinExistence type="predicted"/>
<accession>C5FZS2</accession>
<organism evidence="1 2">
    <name type="scientific">Arthroderma otae (strain ATCC MYA-4605 / CBS 113480)</name>
    <name type="common">Microsporum canis</name>
    <dbReference type="NCBI Taxonomy" id="554155"/>
    <lineage>
        <taxon>Eukaryota</taxon>
        <taxon>Fungi</taxon>
        <taxon>Dikarya</taxon>
        <taxon>Ascomycota</taxon>
        <taxon>Pezizomycotina</taxon>
        <taxon>Eurotiomycetes</taxon>
        <taxon>Eurotiomycetidae</taxon>
        <taxon>Onygenales</taxon>
        <taxon>Arthrodermataceae</taxon>
        <taxon>Microsporum</taxon>
    </lineage>
</organism>
<dbReference type="OrthoDB" id="5228066at2759"/>
<gene>
    <name evidence="1" type="ORF">MCYG_08194</name>
</gene>
<dbReference type="EMBL" id="DS995708">
    <property type="protein sequence ID" value="EEQ35375.1"/>
    <property type="molecule type" value="Genomic_DNA"/>
</dbReference>
<dbReference type="VEuPathDB" id="FungiDB:MCYG_08194"/>
<dbReference type="HOGENOM" id="CLU_1796006_0_0_1"/>
<protein>
    <submittedName>
        <fullName evidence="1">Uncharacterized protein</fullName>
    </submittedName>
</protein>